<accession>A0A8J3ZNN0</accession>
<reference evidence="1" key="1">
    <citation type="submission" date="2021-01" db="EMBL/GenBank/DDBJ databases">
        <title>Whole genome shotgun sequence of Virgisporangium aurantiacum NBRC 16421.</title>
        <authorList>
            <person name="Komaki H."/>
            <person name="Tamura T."/>
        </authorList>
    </citation>
    <scope>NUCLEOTIDE SEQUENCE</scope>
    <source>
        <strain evidence="1">NBRC 16421</strain>
    </source>
</reference>
<keyword evidence="2" id="KW-1185">Reference proteome</keyword>
<comment type="caution">
    <text evidence="1">The sequence shown here is derived from an EMBL/GenBank/DDBJ whole genome shotgun (WGS) entry which is preliminary data.</text>
</comment>
<evidence type="ECO:0000313" key="2">
    <source>
        <dbReference type="Proteomes" id="UP000612585"/>
    </source>
</evidence>
<protein>
    <submittedName>
        <fullName evidence="1">Uncharacterized protein</fullName>
    </submittedName>
</protein>
<dbReference type="Proteomes" id="UP000612585">
    <property type="component" value="Unassembled WGS sequence"/>
</dbReference>
<dbReference type="RefSeq" id="WP_204014548.1">
    <property type="nucleotide sequence ID" value="NZ_BOPG01000133.1"/>
</dbReference>
<dbReference type="SUPFAM" id="SSF51182">
    <property type="entry name" value="RmlC-like cupins"/>
    <property type="match status" value="1"/>
</dbReference>
<evidence type="ECO:0000313" key="1">
    <source>
        <dbReference type="EMBL" id="GIJ64866.1"/>
    </source>
</evidence>
<dbReference type="EMBL" id="BOPG01000133">
    <property type="protein sequence ID" value="GIJ64866.1"/>
    <property type="molecule type" value="Genomic_DNA"/>
</dbReference>
<sequence length="220" mass="24807">MGVELAEAISDAIRADQDIRATLDRLVDSGMLRSHLIDSLKGQDGEILAYHHPNGFAKIRLLGDVGHWALRIHFWSGAARVTDVHNHSWDFASRVLAGALVERQHHVVGFGSGAWKMSECRRISRHKYVYRQGPRCDILQSSERRYGAGDSYLLRHSCLHEARPAEDQVVTVVLQGPDLLTDTTVIFPADRPRPEELLTDPIPLPELEDYLWQVLDHLPA</sequence>
<name>A0A8J3ZNN0_9ACTN</name>
<gene>
    <name evidence="1" type="ORF">Vau01_123820</name>
</gene>
<dbReference type="AlphaFoldDB" id="A0A8J3ZNN0"/>
<organism evidence="1 2">
    <name type="scientific">Virgisporangium aurantiacum</name>
    <dbReference type="NCBI Taxonomy" id="175570"/>
    <lineage>
        <taxon>Bacteria</taxon>
        <taxon>Bacillati</taxon>
        <taxon>Actinomycetota</taxon>
        <taxon>Actinomycetes</taxon>
        <taxon>Micromonosporales</taxon>
        <taxon>Micromonosporaceae</taxon>
        <taxon>Virgisporangium</taxon>
    </lineage>
</organism>
<proteinExistence type="predicted"/>
<dbReference type="InterPro" id="IPR011051">
    <property type="entry name" value="RmlC_Cupin_sf"/>
</dbReference>